<evidence type="ECO:0000313" key="13">
    <source>
        <dbReference type="Proteomes" id="UP000292627"/>
    </source>
</evidence>
<dbReference type="InterPro" id="IPR024744">
    <property type="entry name" value="CSS-motif_dom"/>
</dbReference>
<evidence type="ECO:0000256" key="4">
    <source>
        <dbReference type="ARBA" id="ARBA00022636"/>
    </source>
</evidence>
<keyword evidence="7 10" id="KW-1133">Transmembrane helix</keyword>
<evidence type="ECO:0000256" key="3">
    <source>
        <dbReference type="ARBA" id="ARBA00022475"/>
    </source>
</evidence>
<dbReference type="InterPro" id="IPR050706">
    <property type="entry name" value="Cyclic-di-GMP_PDE-like"/>
</dbReference>
<keyword evidence="4" id="KW-0973">c-di-GMP</keyword>
<dbReference type="EMBL" id="SHMC01000006">
    <property type="protein sequence ID" value="TAA23242.1"/>
    <property type="molecule type" value="Genomic_DNA"/>
</dbReference>
<proteinExistence type="predicted"/>
<dbReference type="Pfam" id="PF12792">
    <property type="entry name" value="CSS-motif"/>
    <property type="match status" value="1"/>
</dbReference>
<organism evidence="12 13">
    <name type="scientific">Pseudoxanthomonas winnipegensis</name>
    <dbReference type="NCBI Taxonomy" id="2480810"/>
    <lineage>
        <taxon>Bacteria</taxon>
        <taxon>Pseudomonadati</taxon>
        <taxon>Pseudomonadota</taxon>
        <taxon>Gammaproteobacteria</taxon>
        <taxon>Lysobacterales</taxon>
        <taxon>Lysobacteraceae</taxon>
        <taxon>Pseudoxanthomonas</taxon>
    </lineage>
</organism>
<keyword evidence="5 10" id="KW-0812">Transmembrane</keyword>
<dbReference type="SMART" id="SM00052">
    <property type="entry name" value="EAL"/>
    <property type="match status" value="1"/>
</dbReference>
<dbReference type="Pfam" id="PF00563">
    <property type="entry name" value="EAL"/>
    <property type="match status" value="1"/>
</dbReference>
<dbReference type="SUPFAM" id="SSF141868">
    <property type="entry name" value="EAL domain-like"/>
    <property type="match status" value="1"/>
</dbReference>
<keyword evidence="8 10" id="KW-0472">Membrane</keyword>
<dbReference type="AlphaFoldDB" id="A0A4Q8L659"/>
<evidence type="ECO:0000313" key="12">
    <source>
        <dbReference type="EMBL" id="TAA23242.1"/>
    </source>
</evidence>
<evidence type="ECO:0000256" key="8">
    <source>
        <dbReference type="ARBA" id="ARBA00023136"/>
    </source>
</evidence>
<dbReference type="GO" id="GO:0005886">
    <property type="term" value="C:plasma membrane"/>
    <property type="evidence" value="ECO:0007669"/>
    <property type="project" value="UniProtKB-SubCell"/>
</dbReference>
<evidence type="ECO:0000256" key="6">
    <source>
        <dbReference type="ARBA" id="ARBA00022801"/>
    </source>
</evidence>
<evidence type="ECO:0000256" key="2">
    <source>
        <dbReference type="ARBA" id="ARBA00012282"/>
    </source>
</evidence>
<dbReference type="PANTHER" id="PTHR33121:SF79">
    <property type="entry name" value="CYCLIC DI-GMP PHOSPHODIESTERASE PDED-RELATED"/>
    <property type="match status" value="1"/>
</dbReference>
<keyword evidence="6" id="KW-0378">Hydrolase</keyword>
<dbReference type="PROSITE" id="PS50883">
    <property type="entry name" value="EAL"/>
    <property type="match status" value="1"/>
</dbReference>
<sequence>MGRARMIVAATGLALLGVAVPVIATLAMSWHLAVRNEQQRLDRVATLALERAQATMDEATGVLHAMQRSRLAPCSPAHIARMRRAAMDSAVVKEVGFFQGGLLRCTSWGPTEVHVPDDLPPDAVGPDDLRLFAHVVPQISGGRQMLALHQHDYNVLIDPARFSDLVVGPEVGLLVRNAQGVVLSERSLSDEALAGRMRQRQASGRDATHLFSVVRRDGWVVVAGEPVARTASGLPRQQGMLLPVGLLIGAVAVAMVILAFRRRLSPTGELTRAVQRREFVVHYQPIVRLADAAIVGAEALARWRRPDGTLVRPDQFIPLAEQSGLIDAITDQVLDAIVRDLGPLLAAHPCLYVSLNLSTADLRSGRLLAVLARALEGSGIAPRQLWLEATERGFVDLAAARRTIEQARQAGHRVALDDFGTGYSSLQYLQGLPLDALKIDKTFVDAIGTGAATAAVTGHIIDMARELGLHCVAEGIETTAQADFLRAQGVGYGQGWLFGKAAPAMAFIELFLAQQASRAAVPVREDDADP</sequence>
<dbReference type="GO" id="GO:0071111">
    <property type="term" value="F:cyclic-guanylate-specific phosphodiesterase activity"/>
    <property type="evidence" value="ECO:0007669"/>
    <property type="project" value="UniProtKB-EC"/>
</dbReference>
<dbReference type="InterPro" id="IPR001633">
    <property type="entry name" value="EAL_dom"/>
</dbReference>
<comment type="subcellular location">
    <subcellularLocation>
        <location evidence="1">Cell membrane</location>
        <topology evidence="1">Multi-pass membrane protein</topology>
    </subcellularLocation>
</comment>
<accession>A0A4Q8L659</accession>
<feature type="domain" description="EAL" evidence="11">
    <location>
        <begin position="263"/>
        <end position="515"/>
    </location>
</feature>
<protein>
    <recommendedName>
        <fullName evidence="2">cyclic-guanylate-specific phosphodiesterase</fullName>
        <ecNumber evidence="2">3.1.4.52</ecNumber>
    </recommendedName>
</protein>
<evidence type="ECO:0000259" key="11">
    <source>
        <dbReference type="PROSITE" id="PS50883"/>
    </source>
</evidence>
<evidence type="ECO:0000256" key="9">
    <source>
        <dbReference type="ARBA" id="ARBA00034290"/>
    </source>
</evidence>
<feature type="transmembrane region" description="Helical" evidence="10">
    <location>
        <begin position="240"/>
        <end position="260"/>
    </location>
</feature>
<dbReference type="CDD" id="cd01948">
    <property type="entry name" value="EAL"/>
    <property type="match status" value="1"/>
</dbReference>
<dbReference type="EC" id="3.1.4.52" evidence="2"/>
<gene>
    <name evidence="12" type="ORF">EA660_14975</name>
</gene>
<dbReference type="InterPro" id="IPR035919">
    <property type="entry name" value="EAL_sf"/>
</dbReference>
<evidence type="ECO:0000256" key="7">
    <source>
        <dbReference type="ARBA" id="ARBA00022989"/>
    </source>
</evidence>
<evidence type="ECO:0000256" key="10">
    <source>
        <dbReference type="SAM" id="Phobius"/>
    </source>
</evidence>
<evidence type="ECO:0000256" key="1">
    <source>
        <dbReference type="ARBA" id="ARBA00004651"/>
    </source>
</evidence>
<keyword evidence="3" id="KW-1003">Cell membrane</keyword>
<dbReference type="Proteomes" id="UP000292627">
    <property type="component" value="Unassembled WGS sequence"/>
</dbReference>
<name>A0A4Q8L659_9GAMM</name>
<dbReference type="Gene3D" id="3.20.20.450">
    <property type="entry name" value="EAL domain"/>
    <property type="match status" value="1"/>
</dbReference>
<reference evidence="12 13" key="1">
    <citation type="submission" date="2019-02" db="EMBL/GenBank/DDBJ databases">
        <title>WGS of Pseudoxanthomonas species novum from clinical isolates.</title>
        <authorList>
            <person name="Bernier A.-M."/>
            <person name="Bernard K."/>
            <person name="Vachon A."/>
        </authorList>
    </citation>
    <scope>NUCLEOTIDE SEQUENCE [LARGE SCALE GENOMIC DNA]</scope>
    <source>
        <strain evidence="12 13">NML171200</strain>
    </source>
</reference>
<dbReference type="PANTHER" id="PTHR33121">
    <property type="entry name" value="CYCLIC DI-GMP PHOSPHODIESTERASE PDEF"/>
    <property type="match status" value="1"/>
</dbReference>
<evidence type="ECO:0000256" key="5">
    <source>
        <dbReference type="ARBA" id="ARBA00022692"/>
    </source>
</evidence>
<dbReference type="OrthoDB" id="9804951at2"/>
<comment type="caution">
    <text evidence="12">The sequence shown here is derived from an EMBL/GenBank/DDBJ whole genome shotgun (WGS) entry which is preliminary data.</text>
</comment>
<comment type="catalytic activity">
    <reaction evidence="9">
        <text>3',3'-c-di-GMP + H2O = 5'-phosphoguanylyl(3'-&gt;5')guanosine + H(+)</text>
        <dbReference type="Rhea" id="RHEA:24902"/>
        <dbReference type="ChEBI" id="CHEBI:15377"/>
        <dbReference type="ChEBI" id="CHEBI:15378"/>
        <dbReference type="ChEBI" id="CHEBI:58754"/>
        <dbReference type="ChEBI" id="CHEBI:58805"/>
        <dbReference type="EC" id="3.1.4.52"/>
    </reaction>
</comment>